<evidence type="ECO:0000313" key="3">
    <source>
        <dbReference type="Proteomes" id="UP001174909"/>
    </source>
</evidence>
<sequence>MRATYTEDATVPERSPRLEGKVAIVTGAGSSGPGVATAEPPPCCSPGRGQGPAGRHHRGTRRRDDGDDPGRGRRGVHRAGGRDQSRRLRAHGGNLHRTLRPAGHPGQQRGHFPARHGGGGVRGRLGPHHGREREDHRHGQQVRHTAHDGGGRRVHHQHLVHRRAARPQQHPVHGVQGSGHRPDHLNGRRSRTRRHPHQLHRPGPGVHPHGRPAYGRRPAPDSQFFGSPPDGGYGVGRSATRRCSWPATRPGGSTAWCFRWTLAS</sequence>
<feature type="region of interest" description="Disordered" evidence="1">
    <location>
        <begin position="1"/>
        <end position="212"/>
    </location>
</feature>
<feature type="compositionally biased region" description="Basic residues" evidence="1">
    <location>
        <begin position="187"/>
        <end position="200"/>
    </location>
</feature>
<feature type="compositionally biased region" description="Basic residues" evidence="1">
    <location>
        <begin position="152"/>
        <end position="165"/>
    </location>
</feature>
<comment type="caution">
    <text evidence="2">The sequence shown here is derived from an EMBL/GenBank/DDBJ whole genome shotgun (WGS) entry which is preliminary data.</text>
</comment>
<reference evidence="2" key="1">
    <citation type="submission" date="2023-03" db="EMBL/GenBank/DDBJ databases">
        <authorList>
            <person name="Steffen K."/>
            <person name="Cardenas P."/>
        </authorList>
    </citation>
    <scope>NUCLEOTIDE SEQUENCE</scope>
</reference>
<name>A0AA35QZV7_GEOBA</name>
<dbReference type="EMBL" id="CASHTH010000351">
    <property type="protein sequence ID" value="CAI7998607.1"/>
    <property type="molecule type" value="Genomic_DNA"/>
</dbReference>
<proteinExistence type="predicted"/>
<dbReference type="Proteomes" id="UP001174909">
    <property type="component" value="Unassembled WGS sequence"/>
</dbReference>
<evidence type="ECO:0000313" key="2">
    <source>
        <dbReference type="EMBL" id="CAI7998607.1"/>
    </source>
</evidence>
<evidence type="ECO:0000256" key="1">
    <source>
        <dbReference type="SAM" id="MobiDB-lite"/>
    </source>
</evidence>
<feature type="compositionally biased region" description="Basic and acidic residues" evidence="1">
    <location>
        <begin position="62"/>
        <end position="71"/>
    </location>
</feature>
<accession>A0AA35QZV7</accession>
<keyword evidence="3" id="KW-1185">Reference proteome</keyword>
<dbReference type="AlphaFoldDB" id="A0AA35QZV7"/>
<organism evidence="2 3">
    <name type="scientific">Geodia barretti</name>
    <name type="common">Barrett's horny sponge</name>
    <dbReference type="NCBI Taxonomy" id="519541"/>
    <lineage>
        <taxon>Eukaryota</taxon>
        <taxon>Metazoa</taxon>
        <taxon>Porifera</taxon>
        <taxon>Demospongiae</taxon>
        <taxon>Heteroscleromorpha</taxon>
        <taxon>Tetractinellida</taxon>
        <taxon>Astrophorina</taxon>
        <taxon>Geodiidae</taxon>
        <taxon>Geodia</taxon>
    </lineage>
</organism>
<feature type="compositionally biased region" description="Basic and acidic residues" evidence="1">
    <location>
        <begin position="129"/>
        <end position="138"/>
    </location>
</feature>
<protein>
    <submittedName>
        <fullName evidence="2">Uncharacterized protein</fullName>
    </submittedName>
</protein>
<gene>
    <name evidence="2" type="ORF">GBAR_LOCUS2486</name>
</gene>